<keyword evidence="3" id="KW-1185">Reference proteome</keyword>
<dbReference type="AlphaFoldDB" id="A0A9P9WP11"/>
<dbReference type="InterPro" id="IPR036673">
    <property type="entry name" value="Cyanovirin-N_sf"/>
</dbReference>
<evidence type="ECO:0000259" key="1">
    <source>
        <dbReference type="Pfam" id="PF08881"/>
    </source>
</evidence>
<gene>
    <name evidence="2" type="ORF">JX265_005899</name>
</gene>
<feature type="domain" description="Cyanovirin-N" evidence="1">
    <location>
        <begin position="28"/>
        <end position="123"/>
    </location>
</feature>
<evidence type="ECO:0000313" key="3">
    <source>
        <dbReference type="Proteomes" id="UP000829685"/>
    </source>
</evidence>
<comment type="caution">
    <text evidence="2">The sequence shown here is derived from an EMBL/GenBank/DDBJ whole genome shotgun (WGS) entry which is preliminary data.</text>
</comment>
<accession>A0A9P9WP11</accession>
<reference evidence="2" key="1">
    <citation type="submission" date="2021-03" db="EMBL/GenBank/DDBJ databases">
        <title>Revisited historic fungal species revealed as producer of novel bioactive compounds through whole genome sequencing and comparative genomics.</title>
        <authorList>
            <person name="Vignolle G.A."/>
            <person name="Hochenegger N."/>
            <person name="Mach R.L."/>
            <person name="Mach-Aigner A.R."/>
            <person name="Javad Rahimi M."/>
            <person name="Salim K.A."/>
            <person name="Chan C.M."/>
            <person name="Lim L.B.L."/>
            <person name="Cai F."/>
            <person name="Druzhinina I.S."/>
            <person name="U'Ren J.M."/>
            <person name="Derntl C."/>
        </authorList>
    </citation>
    <scope>NUCLEOTIDE SEQUENCE</scope>
    <source>
        <strain evidence="2">TUCIM 5799</strain>
    </source>
</reference>
<dbReference type="InterPro" id="IPR011058">
    <property type="entry name" value="Cyanovirin-N"/>
</dbReference>
<dbReference type="SUPFAM" id="SSF51322">
    <property type="entry name" value="Cyanovirin-N"/>
    <property type="match status" value="2"/>
</dbReference>
<name>A0A9P9WP11_9PEZI</name>
<feature type="domain" description="Cyanovirin-N" evidence="1">
    <location>
        <begin position="136"/>
        <end position="225"/>
    </location>
</feature>
<organism evidence="2 3">
    <name type="scientific">Neoarthrinium moseri</name>
    <dbReference type="NCBI Taxonomy" id="1658444"/>
    <lineage>
        <taxon>Eukaryota</taxon>
        <taxon>Fungi</taxon>
        <taxon>Dikarya</taxon>
        <taxon>Ascomycota</taxon>
        <taxon>Pezizomycotina</taxon>
        <taxon>Sordariomycetes</taxon>
        <taxon>Xylariomycetidae</taxon>
        <taxon>Amphisphaeriales</taxon>
        <taxon>Apiosporaceae</taxon>
        <taxon>Neoarthrinium</taxon>
    </lineage>
</organism>
<protein>
    <recommendedName>
        <fullName evidence="1">Cyanovirin-N domain-containing protein</fullName>
    </recommendedName>
</protein>
<evidence type="ECO:0000313" key="2">
    <source>
        <dbReference type="EMBL" id="KAI1871913.1"/>
    </source>
</evidence>
<proteinExistence type="predicted"/>
<sequence>MAFAGPVDVTGEVAVVSCDGHKALTQAGCTDIHVVWAPGTVHLGATCNDGNVLTALDLNACYINKDAALIPQSNGGGFSSCHSCELQEDNQKLKCACGADSATFWYTTVNLDDTVFVNANGRLGCWDHEGVGGIPFSKGCSGVELAGTSIQGYCKAGSLYCTTLELPACIGNNDGSLNPWDGGGFDKNCERCHLVDGFKYHCQCWNIDHTSKWETEVDLNQVIYASDSGAISCFNTIGEPLNCWGM</sequence>
<dbReference type="Proteomes" id="UP000829685">
    <property type="component" value="Unassembled WGS sequence"/>
</dbReference>
<dbReference type="EMBL" id="JAFIMR010000012">
    <property type="protein sequence ID" value="KAI1871913.1"/>
    <property type="molecule type" value="Genomic_DNA"/>
</dbReference>
<dbReference type="Pfam" id="PF08881">
    <property type="entry name" value="CVNH"/>
    <property type="match status" value="2"/>
</dbReference>
<dbReference type="Gene3D" id="2.30.60.10">
    <property type="entry name" value="Cyanovirin-N"/>
    <property type="match status" value="2"/>
</dbReference>